<dbReference type="InterPro" id="IPR011042">
    <property type="entry name" value="6-blade_b-propeller_TolB-like"/>
</dbReference>
<accession>A0ABS3CLQ6</accession>
<sequence>MSKINFQVLIYFVVMFFGCNKGIDLEDSGIPNEIKISKNFLSRELSDFQFETIDTIDLEIPGNPSLTYFQDIAFANDFFFVLDIKQGLIKFDYDGNYLKTIGVKGQGPDEYYLATSLYLDNKSKIIYMTDWGNMSVLSYDFEGNFIGTIKSLGQPILLFNQNDSLYVIQEYAYSSEQKNRMDLIVSRIDPGKFSRLQQKNLLYSYVSDMHTIYHFPWIFGGFNGKNLFYLPRPRFEGLIEHKDTIYREVNKNLIPEYLLNFTDFDKNDTLRISHLEMFDSYASLLFSYKRKGYMIMLDLERNIPFYYLQNPINNTQSELNIDNFPKHLDEYVFYSVVRNIESEEEKNPMIVFYRFNI</sequence>
<dbReference type="RefSeq" id="WP_206588695.1">
    <property type="nucleotide sequence ID" value="NZ_JAFKCU010000008.1"/>
</dbReference>
<proteinExistence type="predicted"/>
<name>A0ABS3CLQ6_9BACT</name>
<evidence type="ECO:0000313" key="2">
    <source>
        <dbReference type="Proteomes" id="UP000664480"/>
    </source>
</evidence>
<dbReference type="SUPFAM" id="SSF63825">
    <property type="entry name" value="YWTD domain"/>
    <property type="match status" value="1"/>
</dbReference>
<keyword evidence="2" id="KW-1185">Reference proteome</keyword>
<organism evidence="1 2">
    <name type="scientific">Algoriphagus pacificus</name>
    <dbReference type="NCBI Taxonomy" id="2811234"/>
    <lineage>
        <taxon>Bacteria</taxon>
        <taxon>Pseudomonadati</taxon>
        <taxon>Bacteroidota</taxon>
        <taxon>Cytophagia</taxon>
        <taxon>Cytophagales</taxon>
        <taxon>Cyclobacteriaceae</taxon>
        <taxon>Algoriphagus</taxon>
    </lineage>
</organism>
<dbReference type="EMBL" id="JAFKCU010000008">
    <property type="protein sequence ID" value="MBN7818031.1"/>
    <property type="molecule type" value="Genomic_DNA"/>
</dbReference>
<dbReference type="PROSITE" id="PS51257">
    <property type="entry name" value="PROKAR_LIPOPROTEIN"/>
    <property type="match status" value="1"/>
</dbReference>
<dbReference type="Proteomes" id="UP000664480">
    <property type="component" value="Unassembled WGS sequence"/>
</dbReference>
<dbReference type="Pfam" id="PF17170">
    <property type="entry name" value="DUF5128"/>
    <property type="match status" value="1"/>
</dbReference>
<dbReference type="Gene3D" id="2.120.10.30">
    <property type="entry name" value="TolB, C-terminal domain"/>
    <property type="match status" value="1"/>
</dbReference>
<gene>
    <name evidence="1" type="ORF">J0A69_21510</name>
</gene>
<comment type="caution">
    <text evidence="1">The sequence shown here is derived from an EMBL/GenBank/DDBJ whole genome shotgun (WGS) entry which is preliminary data.</text>
</comment>
<reference evidence="1 2" key="1">
    <citation type="submission" date="2021-03" db="EMBL/GenBank/DDBJ databases">
        <title>novel species isolated from a fishpond in China.</title>
        <authorList>
            <person name="Lu H."/>
            <person name="Cai Z."/>
        </authorList>
    </citation>
    <scope>NUCLEOTIDE SEQUENCE [LARGE SCALE GENOMIC DNA]</scope>
    <source>
        <strain evidence="1 2">YJ13C</strain>
    </source>
</reference>
<evidence type="ECO:0000313" key="1">
    <source>
        <dbReference type="EMBL" id="MBN7818031.1"/>
    </source>
</evidence>
<protein>
    <submittedName>
        <fullName evidence="1">6-bladed beta-propeller</fullName>
    </submittedName>
</protein>